<dbReference type="PANTHER" id="PTHR41368">
    <property type="entry name" value="PROTEIN YGHO"/>
    <property type="match status" value="1"/>
</dbReference>
<accession>A0A5B8REM2</accession>
<dbReference type="SUPFAM" id="SSF55729">
    <property type="entry name" value="Acyl-CoA N-acyltransferases (Nat)"/>
    <property type="match status" value="1"/>
</dbReference>
<evidence type="ECO:0008006" key="3">
    <source>
        <dbReference type="Google" id="ProtNLM"/>
    </source>
</evidence>
<feature type="region of interest" description="Disordered" evidence="1">
    <location>
        <begin position="1"/>
        <end position="35"/>
    </location>
</feature>
<gene>
    <name evidence="2" type="ORF">KBTEX_02271</name>
</gene>
<evidence type="ECO:0000256" key="1">
    <source>
        <dbReference type="SAM" id="MobiDB-lite"/>
    </source>
</evidence>
<organism evidence="2">
    <name type="scientific">uncultured organism</name>
    <dbReference type="NCBI Taxonomy" id="155900"/>
    <lineage>
        <taxon>unclassified sequences</taxon>
        <taxon>environmental samples</taxon>
    </lineage>
</organism>
<dbReference type="EMBL" id="MN079117">
    <property type="protein sequence ID" value="QEA05942.1"/>
    <property type="molecule type" value="Genomic_DNA"/>
</dbReference>
<name>A0A5B8REM2_9ZZZZ</name>
<protein>
    <recommendedName>
        <fullName evidence="3">N-acetyltransferase domain-containing protein</fullName>
    </recommendedName>
</protein>
<proteinExistence type="predicted"/>
<dbReference type="PANTHER" id="PTHR41368:SF1">
    <property type="entry name" value="PROTEIN YGHO"/>
    <property type="match status" value="1"/>
</dbReference>
<dbReference type="Gene3D" id="3.40.630.30">
    <property type="match status" value="2"/>
</dbReference>
<dbReference type="AlphaFoldDB" id="A0A5B8REM2"/>
<sequence length="403" mass="44939">MSLEDSAAPAATGADAEDGRTPGQAAGTSGAPELRRADGRAGLRAFMQVPAEVYRDDPAWVAPLWLERRLHYSRQNPFLHHGRWQGWVAMRDGRPVGRISAQVDTLHQARYGATGHFGLLEAEDDPSVFRALVAAAEQWLAAQGVREVTGPFSFSINQECGLLVDGFETPPAVMMPHGRRWYAPRLEAEGYRPAQDLIAYGIDTGFRHPPAMTALLGRFGERVRLRSLRRRELGRELELLRGIFNDAWSRNWGFVPFTAEEFAELGQVLRWVVDDDLVRIAEVDGEAAAFIVGLPDLNELIADLDGRLLPFGWLRLIRRLRGGAATRGRVPLMGVRRCYQDSPLGAALAFAVISGAQSAYLERGIRWAELSWILDDNAGMRKILERLGGEPYKRYRLYRKAIA</sequence>
<evidence type="ECO:0000313" key="2">
    <source>
        <dbReference type="EMBL" id="QEA05942.1"/>
    </source>
</evidence>
<dbReference type="InterPro" id="IPR016181">
    <property type="entry name" value="Acyl_CoA_acyltransferase"/>
</dbReference>
<dbReference type="InterPro" id="IPR039968">
    <property type="entry name" value="BcerS-like"/>
</dbReference>
<reference evidence="2" key="1">
    <citation type="submission" date="2019-06" db="EMBL/GenBank/DDBJ databases">
        <authorList>
            <person name="Murdoch R.W."/>
            <person name="Fathepure B."/>
        </authorList>
    </citation>
    <scope>NUCLEOTIDE SEQUENCE</scope>
</reference>